<dbReference type="KEGG" id="ceu:A7L45_21375"/>
<dbReference type="EMBL" id="CP015756">
    <property type="protein sequence ID" value="APC42407.1"/>
    <property type="molecule type" value="Genomic_DNA"/>
</dbReference>
<evidence type="ECO:0000313" key="2">
    <source>
        <dbReference type="Proteomes" id="UP000182569"/>
    </source>
</evidence>
<reference evidence="2" key="1">
    <citation type="journal article" date="2016" name="Front. Microbiol.">
        <title>Complete Genome Sequence of Clostridium estertheticum DSM 8809, a Microbe Identified in Spoiled Vacuum Packed Beef.</title>
        <authorList>
            <person name="Yu Z."/>
            <person name="Gunn L."/>
            <person name="Brennan E."/>
            <person name="Reid R."/>
            <person name="Wall P.G."/>
            <person name="Gaora O.P."/>
            <person name="Hurley D."/>
            <person name="Bolton D."/>
            <person name="Fanning S."/>
        </authorList>
    </citation>
    <scope>NUCLEOTIDE SEQUENCE [LARGE SCALE GENOMIC DNA]</scope>
    <source>
        <strain evidence="2">DSM 8809</strain>
    </source>
</reference>
<dbReference type="AlphaFoldDB" id="A0A1J0GMC0"/>
<accession>A0A1J0GMC0</accession>
<sequence>MLIFLFSILLICFGVYHYTMNQKLSTQKTQLRISSKQNRDYKSKISSLHDSDIPIVIKYKPSLYRTGTTKGTCSLYLSPLETSQILSTVVKDTCVEIKDCAEIFNVSWYEVTLKSETNINNKGWIKKDILITLDDTVNNHEETIYEKSAT</sequence>
<gene>
    <name evidence="1" type="ORF">A7L45_21375</name>
</gene>
<name>A0A1J0GMC0_9CLOT</name>
<proteinExistence type="predicted"/>
<protein>
    <recommendedName>
        <fullName evidence="3">SH3 domain-containing protein</fullName>
    </recommendedName>
</protein>
<evidence type="ECO:0000313" key="1">
    <source>
        <dbReference type="EMBL" id="APC42407.1"/>
    </source>
</evidence>
<dbReference type="STRING" id="1552.A7L45_21375"/>
<dbReference type="Proteomes" id="UP000182569">
    <property type="component" value="Chromosome"/>
</dbReference>
<dbReference type="RefSeq" id="WP_071614693.1">
    <property type="nucleotide sequence ID" value="NZ_CP015756.1"/>
</dbReference>
<organism evidence="1 2">
    <name type="scientific">Clostridium estertheticum subsp. estertheticum</name>
    <dbReference type="NCBI Taxonomy" id="1552"/>
    <lineage>
        <taxon>Bacteria</taxon>
        <taxon>Bacillati</taxon>
        <taxon>Bacillota</taxon>
        <taxon>Clostridia</taxon>
        <taxon>Eubacteriales</taxon>
        <taxon>Clostridiaceae</taxon>
        <taxon>Clostridium</taxon>
    </lineage>
</organism>
<evidence type="ECO:0008006" key="3">
    <source>
        <dbReference type="Google" id="ProtNLM"/>
    </source>
</evidence>
<keyword evidence="2" id="KW-1185">Reference proteome</keyword>
<dbReference type="OrthoDB" id="1925115at2"/>